<evidence type="ECO:0000313" key="3">
    <source>
        <dbReference type="Proteomes" id="UP000186108"/>
    </source>
</evidence>
<dbReference type="PANTHER" id="PTHR13812:SF19">
    <property type="entry name" value="KETIMINE REDUCTASE MU-CRYSTALLIN"/>
    <property type="match status" value="1"/>
</dbReference>
<dbReference type="EMBL" id="CP009112">
    <property type="protein sequence ID" value="ANS32123.1"/>
    <property type="molecule type" value="Genomic_DNA"/>
</dbReference>
<evidence type="ECO:0000256" key="1">
    <source>
        <dbReference type="ARBA" id="ARBA00008903"/>
    </source>
</evidence>
<dbReference type="GO" id="GO:0008473">
    <property type="term" value="F:ornithine cyclodeaminase activity"/>
    <property type="evidence" value="ECO:0007669"/>
    <property type="project" value="UniProtKB-EC"/>
</dbReference>
<reference evidence="2 3" key="1">
    <citation type="submission" date="2014-07" db="EMBL/GenBank/DDBJ databases">
        <authorList>
            <person name="Zhang J.E."/>
            <person name="Yang H."/>
            <person name="Guo J."/>
            <person name="Deng Z."/>
            <person name="Luo H."/>
            <person name="Luo M."/>
            <person name="Zhao B."/>
        </authorList>
    </citation>
    <scope>NUCLEOTIDE SEQUENCE [LARGE SCALE GENOMIC DNA]</scope>
    <source>
        <strain evidence="2 3">1CP</strain>
        <plasmid evidence="3">Plasmid pr1cp1</plasmid>
    </source>
</reference>
<gene>
    <name evidence="2" type="ORF">R1CP_37610</name>
</gene>
<dbReference type="GO" id="GO:0019752">
    <property type="term" value="P:carboxylic acid metabolic process"/>
    <property type="evidence" value="ECO:0007669"/>
    <property type="project" value="UniProtKB-ARBA"/>
</dbReference>
<dbReference type="Gene3D" id="3.30.1780.10">
    <property type="entry name" value="ornithine cyclodeaminase, domain 1"/>
    <property type="match status" value="1"/>
</dbReference>
<dbReference type="GO" id="GO:0005737">
    <property type="term" value="C:cytoplasm"/>
    <property type="evidence" value="ECO:0007669"/>
    <property type="project" value="TreeGrafter"/>
</dbReference>
<dbReference type="AlphaFoldDB" id="A0A1B1KHM3"/>
<dbReference type="PANTHER" id="PTHR13812">
    <property type="entry name" value="KETIMINE REDUCTASE MU-CRYSTALLIN"/>
    <property type="match status" value="1"/>
</dbReference>
<dbReference type="Pfam" id="PF02423">
    <property type="entry name" value="OCD_Mu_crystall"/>
    <property type="match status" value="1"/>
</dbReference>
<name>A0A1B1KHM3_RHOOP</name>
<dbReference type="RefSeq" id="WP_065493605.1">
    <property type="nucleotide sequence ID" value="NZ_CP009112.1"/>
</dbReference>
<proteinExistence type="inferred from homology"/>
<geneLocation type="plasmid" evidence="3">
    <name>pr1cp1</name>
</geneLocation>
<dbReference type="SUPFAM" id="SSF51735">
    <property type="entry name" value="NAD(P)-binding Rossmann-fold domains"/>
    <property type="match status" value="1"/>
</dbReference>
<protein>
    <submittedName>
        <fullName evidence="2">Ornithine cyclodeaminase</fullName>
        <ecNumber evidence="2">4.3.1.12</ecNumber>
    </submittedName>
</protein>
<dbReference type="EC" id="4.3.1.12" evidence="2"/>
<dbReference type="InterPro" id="IPR003462">
    <property type="entry name" value="ODC_Mu_crystall"/>
</dbReference>
<dbReference type="InterPro" id="IPR023401">
    <property type="entry name" value="ODC_N"/>
</dbReference>
<keyword evidence="2" id="KW-0456">Lyase</keyword>
<keyword evidence="2" id="KW-0614">Plasmid</keyword>
<dbReference type="InterPro" id="IPR036291">
    <property type="entry name" value="NAD(P)-bd_dom_sf"/>
</dbReference>
<dbReference type="GO" id="GO:0016491">
    <property type="term" value="F:oxidoreductase activity"/>
    <property type="evidence" value="ECO:0007669"/>
    <property type="project" value="UniProtKB-ARBA"/>
</dbReference>
<dbReference type="PIRSF" id="PIRSF001439">
    <property type="entry name" value="CryM"/>
    <property type="match status" value="1"/>
</dbReference>
<dbReference type="NCBIfam" id="NF004793">
    <property type="entry name" value="PRK06141.1"/>
    <property type="match status" value="1"/>
</dbReference>
<organism evidence="2 3">
    <name type="scientific">Rhodococcus opacus</name>
    <name type="common">Nocardia opaca</name>
    <dbReference type="NCBI Taxonomy" id="37919"/>
    <lineage>
        <taxon>Bacteria</taxon>
        <taxon>Bacillati</taxon>
        <taxon>Actinomycetota</taxon>
        <taxon>Actinomycetes</taxon>
        <taxon>Mycobacteriales</taxon>
        <taxon>Nocardiaceae</taxon>
        <taxon>Rhodococcus</taxon>
    </lineage>
</organism>
<comment type="similarity">
    <text evidence="1">Belongs to the ornithine cyclodeaminase/mu-crystallin family.</text>
</comment>
<dbReference type="Gene3D" id="3.40.50.720">
    <property type="entry name" value="NAD(P)-binding Rossmann-like Domain"/>
    <property type="match status" value="1"/>
</dbReference>
<accession>A0A1B1KHM3</accession>
<sequence>MLTINAEDTATLLAFDDLIPALRKGFIRGASTPNRHHHTLDDTTDATLLVMPSWDDRYLGVKLVDVFPANSVSGRPALSSAFILASASTGEHLAVIDGNELTRRRTVATSALAASYLARRGSTTHLIVGAGHIGSLAAEAYRSVFDIQTVLIYDQFAANAERLAENLRQKGIQARTADDLASAVANADIITCATLATEPIIRGQWLQPGAHLDLIGSFRPNMRESDDQCIIRSNVYVDTPVALEESGDLTQPIADGILDARSVAGNLPQLCREEVHGRQDSNQITLFKAVGSGLADLTSAAFVYDAALHPVS</sequence>
<dbReference type="FunFam" id="3.40.50.720:FF:000311">
    <property type="entry name" value="Ornithine cyclodeaminase"/>
    <property type="match status" value="1"/>
</dbReference>
<evidence type="ECO:0000313" key="2">
    <source>
        <dbReference type="EMBL" id="ANS32123.1"/>
    </source>
</evidence>
<dbReference type="Proteomes" id="UP000186108">
    <property type="component" value="Plasmid pR1CP1"/>
</dbReference>